<organism evidence="2 3">
    <name type="scientific">Mesorhabditis belari</name>
    <dbReference type="NCBI Taxonomy" id="2138241"/>
    <lineage>
        <taxon>Eukaryota</taxon>
        <taxon>Metazoa</taxon>
        <taxon>Ecdysozoa</taxon>
        <taxon>Nematoda</taxon>
        <taxon>Chromadorea</taxon>
        <taxon>Rhabditida</taxon>
        <taxon>Rhabditina</taxon>
        <taxon>Rhabditomorpha</taxon>
        <taxon>Rhabditoidea</taxon>
        <taxon>Rhabditidae</taxon>
        <taxon>Mesorhabditinae</taxon>
        <taxon>Mesorhabditis</taxon>
    </lineage>
</organism>
<keyword evidence="2" id="KW-1185">Reference proteome</keyword>
<feature type="transmembrane region" description="Helical" evidence="1">
    <location>
        <begin position="116"/>
        <end position="140"/>
    </location>
</feature>
<dbReference type="WBParaSite" id="MBELARI_LOCUS18312">
    <property type="protein sequence ID" value="MBELARI_LOCUS18312"/>
    <property type="gene ID" value="MBELARI_LOCUS18312"/>
</dbReference>
<protein>
    <submittedName>
        <fullName evidence="3">Uncharacterized protein</fullName>
    </submittedName>
</protein>
<reference evidence="3" key="1">
    <citation type="submission" date="2024-02" db="UniProtKB">
        <authorList>
            <consortium name="WormBaseParasite"/>
        </authorList>
    </citation>
    <scope>IDENTIFICATION</scope>
</reference>
<dbReference type="Proteomes" id="UP000887575">
    <property type="component" value="Unassembled WGS sequence"/>
</dbReference>
<keyword evidence="1" id="KW-1133">Transmembrane helix</keyword>
<proteinExistence type="predicted"/>
<keyword evidence="1" id="KW-0472">Membrane</keyword>
<keyword evidence="1" id="KW-0812">Transmembrane</keyword>
<evidence type="ECO:0000256" key="1">
    <source>
        <dbReference type="SAM" id="Phobius"/>
    </source>
</evidence>
<evidence type="ECO:0000313" key="3">
    <source>
        <dbReference type="WBParaSite" id="MBELARI_LOCUS18312"/>
    </source>
</evidence>
<dbReference type="AlphaFoldDB" id="A0AAF3EVW3"/>
<evidence type="ECO:0000313" key="2">
    <source>
        <dbReference type="Proteomes" id="UP000887575"/>
    </source>
</evidence>
<name>A0AAF3EVW3_9BILA</name>
<sequence>MHLHPIQYRSEISALIHPFPVSNLRLNELRSIQGAIRNILAIDGSVEEKNELILAINCLAKNGDNPDVTRARQVLTKIRAELAYRQVHKACHLNMGLNRPCECLGPQQRIQHYKRLAMIQSLILTIFVIIITILSLRMFFWEKDSIMFLGEIQAQLF</sequence>
<accession>A0AAF3EVW3</accession>